<organism evidence="1 2">
    <name type="scientific">Sulfuriferula nivalis</name>
    <dbReference type="NCBI Taxonomy" id="2675298"/>
    <lineage>
        <taxon>Bacteria</taxon>
        <taxon>Pseudomonadati</taxon>
        <taxon>Pseudomonadota</taxon>
        <taxon>Betaproteobacteria</taxon>
        <taxon>Nitrosomonadales</taxon>
        <taxon>Sulfuricellaceae</taxon>
        <taxon>Sulfuriferula</taxon>
    </lineage>
</organism>
<dbReference type="SUPFAM" id="SSF69318">
    <property type="entry name" value="Integrin alpha N-terminal domain"/>
    <property type="match status" value="1"/>
</dbReference>
<evidence type="ECO:0000313" key="2">
    <source>
        <dbReference type="Proteomes" id="UP000463939"/>
    </source>
</evidence>
<name>A0A809SAT3_9PROT</name>
<dbReference type="InterPro" id="IPR028994">
    <property type="entry name" value="Integrin_alpha_N"/>
</dbReference>
<dbReference type="Proteomes" id="UP000463939">
    <property type="component" value="Chromosome"/>
</dbReference>
<dbReference type="RefSeq" id="WP_162085562.1">
    <property type="nucleotide sequence ID" value="NZ_AP021881.1"/>
</dbReference>
<sequence length="259" mass="30342">MKHQGTLSLNIHKWIISRIFLIFMLLLITNEAAEADPYVLVMSKEKELCDSMLKLYNKDMDTYGRINYDSHEVFTQINWLSIDSLNDDSYSFVQRAIFDINNDGKNELVVKSTMQEFNYFNDVLYIFPMESNVLSKLKPGKGGLEALSSTPDFLFGNDTNYSYHLKNVPTLLKEQILAYKLKHLPKYLKKTNTEELRKNFDHASIGGFFVLQPFIWHGTTYISMADRNPEWLVVGKYKQAKEIQDICYFYDQSHKFINY</sequence>
<dbReference type="EMBL" id="AP021881">
    <property type="protein sequence ID" value="BBP01842.1"/>
    <property type="molecule type" value="Genomic_DNA"/>
</dbReference>
<keyword evidence="2" id="KW-1185">Reference proteome</keyword>
<dbReference type="KEGG" id="sniv:SFSGTM_25500"/>
<reference evidence="2" key="1">
    <citation type="submission" date="2019-11" db="EMBL/GenBank/DDBJ databases">
        <title>Isolation and characterization of a novel species in the genus Sulfuriferula.</title>
        <authorList>
            <person name="Mochizuki J."/>
            <person name="Kojima H."/>
            <person name="Fukui M."/>
        </authorList>
    </citation>
    <scope>NUCLEOTIDE SEQUENCE [LARGE SCALE GENOMIC DNA]</scope>
    <source>
        <strain evidence="2">SGTM</strain>
    </source>
</reference>
<evidence type="ECO:0000313" key="1">
    <source>
        <dbReference type="EMBL" id="BBP01842.1"/>
    </source>
</evidence>
<proteinExistence type="predicted"/>
<gene>
    <name evidence="1" type="ORF">SFSGTM_25500</name>
</gene>
<dbReference type="AlphaFoldDB" id="A0A809SAT3"/>
<protein>
    <submittedName>
        <fullName evidence="1">Uncharacterized protein</fullName>
    </submittedName>
</protein>
<accession>A0A809SAT3</accession>